<keyword evidence="5 8" id="KW-0812">Transmembrane</keyword>
<evidence type="ECO:0000256" key="3">
    <source>
        <dbReference type="ARBA" id="ARBA00022448"/>
    </source>
</evidence>
<dbReference type="Pfam" id="PF01235">
    <property type="entry name" value="Na_Ala_symp"/>
    <property type="match status" value="1"/>
</dbReference>
<comment type="similarity">
    <text evidence="2">Belongs to the alanine or glycine:cation symporter (AGCS) (TC 2.A.25) family.</text>
</comment>
<dbReference type="InterPro" id="IPR001463">
    <property type="entry name" value="Na/Ala_symport"/>
</dbReference>
<comment type="subcellular location">
    <subcellularLocation>
        <location evidence="1">Cell membrane</location>
        <topology evidence="1">Multi-pass membrane protein</topology>
    </subcellularLocation>
</comment>
<feature type="transmembrane region" description="Helical" evidence="8">
    <location>
        <begin position="108"/>
        <end position="135"/>
    </location>
</feature>
<protein>
    <submittedName>
        <fullName evidence="9">Alanine:cation symporter family protein</fullName>
    </submittedName>
</protein>
<feature type="transmembrane region" description="Helical" evidence="8">
    <location>
        <begin position="85"/>
        <end position="102"/>
    </location>
</feature>
<evidence type="ECO:0000256" key="1">
    <source>
        <dbReference type="ARBA" id="ARBA00004651"/>
    </source>
</evidence>
<evidence type="ECO:0000256" key="6">
    <source>
        <dbReference type="ARBA" id="ARBA00022989"/>
    </source>
</evidence>
<keyword evidence="4" id="KW-1003">Cell membrane</keyword>
<gene>
    <name evidence="9" type="ORF">FRC96_19775</name>
</gene>
<comment type="caution">
    <text evidence="9">The sequence shown here is derived from an EMBL/GenBank/DDBJ whole genome shotgun (WGS) entry which is preliminary data.</text>
</comment>
<dbReference type="PANTHER" id="PTHR30330">
    <property type="entry name" value="AGSS FAMILY TRANSPORTER, SODIUM-ALANINE"/>
    <property type="match status" value="1"/>
</dbReference>
<proteinExistence type="inferred from homology"/>
<sequence length="322" mass="33962">MDVVAADSGHRFDVAAGTISTLELARVEGRQVNWNVPVGVAALNEAPVEGGVQPRSWLYGIVIALLVGMVIIGGIQSIGKVASKIVPAMCVIYVAAALYILLSNVTMIPHAVGIIIGEAFAPKAGLGGLVGVLIVGIQRAAFSNEAGVGSAAIAHSAARTKEPVREGFVALLEPAIDTLVVCFMTGIVVVITGVYADPATAGLEGVALTSAAFETVISWFPYILSIAVILFAFSTMISWSYYGERCWSFLFGANSSMIYRVIFLFFVFLGSVSSLSNVLDFSDLMILSMAFPNILGAVLLSGKIRAALISYWDRLEAGEFDV</sequence>
<organism evidence="9 10">
    <name type="scientific">Lujinxingia vulgaris</name>
    <dbReference type="NCBI Taxonomy" id="2600176"/>
    <lineage>
        <taxon>Bacteria</taxon>
        <taxon>Deltaproteobacteria</taxon>
        <taxon>Bradymonadales</taxon>
        <taxon>Lujinxingiaceae</taxon>
        <taxon>Lujinxingia</taxon>
    </lineage>
</organism>
<dbReference type="PRINTS" id="PR00175">
    <property type="entry name" value="NAALASMPORT"/>
</dbReference>
<evidence type="ECO:0000256" key="5">
    <source>
        <dbReference type="ARBA" id="ARBA00022692"/>
    </source>
</evidence>
<evidence type="ECO:0000256" key="8">
    <source>
        <dbReference type="SAM" id="Phobius"/>
    </source>
</evidence>
<evidence type="ECO:0000256" key="7">
    <source>
        <dbReference type="ARBA" id="ARBA00023136"/>
    </source>
</evidence>
<dbReference type="GO" id="GO:0005283">
    <property type="term" value="F:amino acid:sodium symporter activity"/>
    <property type="evidence" value="ECO:0007669"/>
    <property type="project" value="InterPro"/>
</dbReference>
<accession>A0A5C6X3Y3</accession>
<evidence type="ECO:0000256" key="4">
    <source>
        <dbReference type="ARBA" id="ARBA00022475"/>
    </source>
</evidence>
<dbReference type="GO" id="GO:0005886">
    <property type="term" value="C:plasma membrane"/>
    <property type="evidence" value="ECO:0007669"/>
    <property type="project" value="UniProtKB-SubCell"/>
</dbReference>
<feature type="transmembrane region" description="Helical" evidence="8">
    <location>
        <begin position="175"/>
        <end position="196"/>
    </location>
</feature>
<dbReference type="PANTHER" id="PTHR30330:SF3">
    <property type="entry name" value="TRANSCRIPTIONAL REGULATOR, LRP FAMILY"/>
    <property type="match status" value="1"/>
</dbReference>
<feature type="transmembrane region" description="Helical" evidence="8">
    <location>
        <begin position="258"/>
        <end position="278"/>
    </location>
</feature>
<feature type="transmembrane region" description="Helical" evidence="8">
    <location>
        <begin position="284"/>
        <end position="302"/>
    </location>
</feature>
<dbReference type="OrthoDB" id="9806926at2"/>
<keyword evidence="7 8" id="KW-0472">Membrane</keyword>
<feature type="transmembrane region" description="Helical" evidence="8">
    <location>
        <begin position="216"/>
        <end position="237"/>
    </location>
</feature>
<keyword evidence="6 8" id="KW-1133">Transmembrane helix</keyword>
<dbReference type="Proteomes" id="UP000321046">
    <property type="component" value="Unassembled WGS sequence"/>
</dbReference>
<evidence type="ECO:0000256" key="2">
    <source>
        <dbReference type="ARBA" id="ARBA00009261"/>
    </source>
</evidence>
<feature type="transmembrane region" description="Helical" evidence="8">
    <location>
        <begin position="57"/>
        <end position="78"/>
    </location>
</feature>
<dbReference type="AlphaFoldDB" id="A0A5C6X3Y3"/>
<evidence type="ECO:0000313" key="9">
    <source>
        <dbReference type="EMBL" id="TXD31915.1"/>
    </source>
</evidence>
<evidence type="ECO:0000313" key="10">
    <source>
        <dbReference type="Proteomes" id="UP000321046"/>
    </source>
</evidence>
<dbReference type="EMBL" id="VOSL01000144">
    <property type="protein sequence ID" value="TXD31915.1"/>
    <property type="molecule type" value="Genomic_DNA"/>
</dbReference>
<name>A0A5C6X3Y3_9DELT</name>
<reference evidence="9 10" key="1">
    <citation type="submission" date="2019-08" db="EMBL/GenBank/DDBJ databases">
        <title>Bradymonadales sp. TMQ2.</title>
        <authorList>
            <person name="Liang Q."/>
        </authorList>
    </citation>
    <scope>NUCLEOTIDE SEQUENCE [LARGE SCALE GENOMIC DNA]</scope>
    <source>
        <strain evidence="9 10">TMQ2</strain>
    </source>
</reference>
<keyword evidence="3" id="KW-0813">Transport</keyword>